<accession>A0ABQ9HZN9</accession>
<gene>
    <name evidence="1" type="ORF">PR048_009348</name>
</gene>
<protein>
    <recommendedName>
        <fullName evidence="3">Recombination activating protein 1</fullName>
    </recommendedName>
</protein>
<keyword evidence="2" id="KW-1185">Reference proteome</keyword>
<evidence type="ECO:0000313" key="2">
    <source>
        <dbReference type="Proteomes" id="UP001159363"/>
    </source>
</evidence>
<sequence length="130" mass="15403">MKASFDVYESIGNRKFQSSQQDKEIEEFKPKRIKKPKRFYDESGPEKKCDLQKENHRREHVAFLYKTSDVKKSLQLVSKCSNCFEDLCNPVTNCSAERSFQHLQELKIICVHHKLNNAWYNSLCLQLKMI</sequence>
<comment type="caution">
    <text evidence="1">The sequence shown here is derived from an EMBL/GenBank/DDBJ whole genome shotgun (WGS) entry which is preliminary data.</text>
</comment>
<dbReference type="Proteomes" id="UP001159363">
    <property type="component" value="Chromosome 3"/>
</dbReference>
<evidence type="ECO:0000313" key="1">
    <source>
        <dbReference type="EMBL" id="KAJ8889844.1"/>
    </source>
</evidence>
<proteinExistence type="predicted"/>
<name>A0ABQ9HZN9_9NEOP</name>
<evidence type="ECO:0008006" key="3">
    <source>
        <dbReference type="Google" id="ProtNLM"/>
    </source>
</evidence>
<reference evidence="1 2" key="1">
    <citation type="submission" date="2023-02" db="EMBL/GenBank/DDBJ databases">
        <title>LHISI_Scaffold_Assembly.</title>
        <authorList>
            <person name="Stuart O.P."/>
            <person name="Cleave R."/>
            <person name="Magrath M.J.L."/>
            <person name="Mikheyev A.S."/>
        </authorList>
    </citation>
    <scope>NUCLEOTIDE SEQUENCE [LARGE SCALE GENOMIC DNA]</scope>
    <source>
        <strain evidence="1">Daus_M_001</strain>
        <tissue evidence="1">Leg muscle</tissue>
    </source>
</reference>
<dbReference type="EMBL" id="JARBHB010000003">
    <property type="protein sequence ID" value="KAJ8889844.1"/>
    <property type="molecule type" value="Genomic_DNA"/>
</dbReference>
<organism evidence="1 2">
    <name type="scientific">Dryococelus australis</name>
    <dbReference type="NCBI Taxonomy" id="614101"/>
    <lineage>
        <taxon>Eukaryota</taxon>
        <taxon>Metazoa</taxon>
        <taxon>Ecdysozoa</taxon>
        <taxon>Arthropoda</taxon>
        <taxon>Hexapoda</taxon>
        <taxon>Insecta</taxon>
        <taxon>Pterygota</taxon>
        <taxon>Neoptera</taxon>
        <taxon>Polyneoptera</taxon>
        <taxon>Phasmatodea</taxon>
        <taxon>Verophasmatodea</taxon>
        <taxon>Anareolatae</taxon>
        <taxon>Phasmatidae</taxon>
        <taxon>Eurycanthinae</taxon>
        <taxon>Dryococelus</taxon>
    </lineage>
</organism>